<proteinExistence type="predicted"/>
<dbReference type="InterPro" id="IPR002710">
    <property type="entry name" value="Dilute_dom"/>
</dbReference>
<organism evidence="3 4">
    <name type="scientific">Zingiber officinale</name>
    <name type="common">Ginger</name>
    <name type="synonym">Amomum zingiber</name>
    <dbReference type="NCBI Taxonomy" id="94328"/>
    <lineage>
        <taxon>Eukaryota</taxon>
        <taxon>Viridiplantae</taxon>
        <taxon>Streptophyta</taxon>
        <taxon>Embryophyta</taxon>
        <taxon>Tracheophyta</taxon>
        <taxon>Spermatophyta</taxon>
        <taxon>Magnoliopsida</taxon>
        <taxon>Liliopsida</taxon>
        <taxon>Zingiberales</taxon>
        <taxon>Zingiberaceae</taxon>
        <taxon>Zingiber</taxon>
    </lineage>
</organism>
<dbReference type="PROSITE" id="PS51126">
    <property type="entry name" value="DILUTE"/>
    <property type="match status" value="1"/>
</dbReference>
<name>A0A8J5GV86_ZINOF</name>
<evidence type="ECO:0000313" key="4">
    <source>
        <dbReference type="Proteomes" id="UP000734854"/>
    </source>
</evidence>
<comment type="caution">
    <text evidence="3">The sequence shown here is derived from an EMBL/GenBank/DDBJ whole genome shotgun (WGS) entry which is preliminary data.</text>
</comment>
<keyword evidence="1" id="KW-0175">Coiled coil</keyword>
<reference evidence="3 4" key="1">
    <citation type="submission" date="2020-08" db="EMBL/GenBank/DDBJ databases">
        <title>Plant Genome Project.</title>
        <authorList>
            <person name="Zhang R.-G."/>
        </authorList>
    </citation>
    <scope>NUCLEOTIDE SEQUENCE [LARGE SCALE GENOMIC DNA]</scope>
    <source>
        <tissue evidence="3">Rhizome</tissue>
    </source>
</reference>
<feature type="domain" description="Dilute" evidence="2">
    <location>
        <begin position="190"/>
        <end position="307"/>
    </location>
</feature>
<protein>
    <recommendedName>
        <fullName evidence="2">Dilute domain-containing protein</fullName>
    </recommendedName>
</protein>
<feature type="coiled-coil region" evidence="1">
    <location>
        <begin position="10"/>
        <end position="79"/>
    </location>
</feature>
<keyword evidence="4" id="KW-1185">Reference proteome</keyword>
<accession>A0A8J5GV86</accession>
<gene>
    <name evidence="3" type="ORF">ZIOFF_032298</name>
</gene>
<evidence type="ECO:0000256" key="1">
    <source>
        <dbReference type="SAM" id="Coils"/>
    </source>
</evidence>
<dbReference type="AlphaFoldDB" id="A0A8J5GV86"/>
<evidence type="ECO:0000313" key="3">
    <source>
        <dbReference type="EMBL" id="KAG6506964.1"/>
    </source>
</evidence>
<evidence type="ECO:0000259" key="2">
    <source>
        <dbReference type="PROSITE" id="PS51126"/>
    </source>
</evidence>
<sequence>MFWYKFQALLSSLETQIQETEKKFEDKSALSEERLKKILEAESKIAESEAKLIDLKTSMRSLQEKLSNMESENQVLRQQALMLASAKNIPSTTSKQNMDNISHQLMDHKDLPNAPPPIKHIAKTDSRLRRSYVDRQHVMEILMKENVDILIKCVVQNIGFDEGKPAAAVTIYKSLLHWKLFEAEKTSVFDRLIQMIGSAIEDDQSIDHPAYWLSNSSTLLHLLQKSLKASGAAASTPRAIPPTPTSLFGRMTQVTKTVRAKTMLRGRSFVSNTQNSPWQNIIDNLNNLLAILQENYVRILLSCINCE</sequence>
<dbReference type="Proteomes" id="UP000734854">
    <property type="component" value="Unassembled WGS sequence"/>
</dbReference>
<dbReference type="EMBL" id="JACMSC010000009">
    <property type="protein sequence ID" value="KAG6506964.1"/>
    <property type="molecule type" value="Genomic_DNA"/>
</dbReference>